<gene>
    <name evidence="2" type="ORF">MENT_LOCUS4248</name>
</gene>
<comment type="caution">
    <text evidence="2">The sequence shown here is derived from an EMBL/GenBank/DDBJ whole genome shotgun (WGS) entry which is preliminary data.</text>
</comment>
<accession>A0A6V7TTJ9</accession>
<sequence>MLKLIRKYPTSKLYNKYSTTQKIDQIGEDANADFAANTELHNICQEIMDSGNPNLDCSKLNRIYQEEVKECLKRHDERNQISKSIFTNPDNSFNKTKMNPIPIPQFSSLQQPQAHPLITQLGGPAVMSHSPLSSLPIPGATSTMGFGSTQKEIGYTVNLSFNRHQNSSPPHELIYKNQIKLNESARMRELIKQKSNIGDNSNGINIASQQIKDLQQKQANPLIPQSGRLQLTQTLPPVPHFFAQDSLNHRKESNPQYARKLPLHVRKQNQPQQSRPGTNLQKIIAPTNAQNQQQQTQHDKTPIPFHQQSAQIQPQPQHVVGQNQQIHQQNRVVEDHPFHPKYSLKQQHDRTYIPYIPIDGHSQQYVGTNNAFSPTIGNISHQYLQNVETSIPSYPISGQNQKQMHQQHVETNNHLRTEQHNVDDEIVEKRTLDEYEHMPENVAKRSKGKGVVQHHGSDFVGHQVQGLGTPNLPHHLISAEDFVHDDVFNKHYEELMQCLYKDHQNQLNINPNTNQLPYNFHQGIHGFNNAGEHGMSGTTSQMPHPTFNQNYGSLMQTAQHSFQQSKQHHPPQHLSQGLESITPSSSSDYTSSYDEDFSDLLGHFGDYSKQSSLDDLFEKKVLTSQHP</sequence>
<evidence type="ECO:0000256" key="1">
    <source>
        <dbReference type="SAM" id="MobiDB-lite"/>
    </source>
</evidence>
<organism evidence="2 3">
    <name type="scientific">Meloidogyne enterolobii</name>
    <name type="common">Root-knot nematode worm</name>
    <name type="synonym">Meloidogyne mayaguensis</name>
    <dbReference type="NCBI Taxonomy" id="390850"/>
    <lineage>
        <taxon>Eukaryota</taxon>
        <taxon>Metazoa</taxon>
        <taxon>Ecdysozoa</taxon>
        <taxon>Nematoda</taxon>
        <taxon>Chromadorea</taxon>
        <taxon>Rhabditida</taxon>
        <taxon>Tylenchina</taxon>
        <taxon>Tylenchomorpha</taxon>
        <taxon>Tylenchoidea</taxon>
        <taxon>Meloidogynidae</taxon>
        <taxon>Meloidogyninae</taxon>
        <taxon>Meloidogyne</taxon>
    </lineage>
</organism>
<reference evidence="2 3" key="1">
    <citation type="submission" date="2020-08" db="EMBL/GenBank/DDBJ databases">
        <authorList>
            <person name="Koutsovoulos G."/>
            <person name="Danchin GJ E."/>
        </authorList>
    </citation>
    <scope>NUCLEOTIDE SEQUENCE [LARGE SCALE GENOMIC DNA]</scope>
</reference>
<dbReference type="AlphaFoldDB" id="A0A6V7TTJ9"/>
<feature type="compositionally biased region" description="Low complexity" evidence="1">
    <location>
        <begin position="579"/>
        <end position="592"/>
    </location>
</feature>
<proteinExistence type="predicted"/>
<feature type="region of interest" description="Disordered" evidence="1">
    <location>
        <begin position="288"/>
        <end position="311"/>
    </location>
</feature>
<feature type="region of interest" description="Disordered" evidence="1">
    <location>
        <begin position="558"/>
        <end position="592"/>
    </location>
</feature>
<dbReference type="Proteomes" id="UP000580250">
    <property type="component" value="Unassembled WGS sequence"/>
</dbReference>
<name>A0A6V7TTJ9_MELEN</name>
<protein>
    <submittedName>
        <fullName evidence="2">Uncharacterized protein</fullName>
    </submittedName>
</protein>
<evidence type="ECO:0000313" key="2">
    <source>
        <dbReference type="EMBL" id="CAD2134105.1"/>
    </source>
</evidence>
<dbReference type="EMBL" id="CAJEWN010000014">
    <property type="protein sequence ID" value="CAD2134105.1"/>
    <property type="molecule type" value="Genomic_DNA"/>
</dbReference>
<evidence type="ECO:0000313" key="3">
    <source>
        <dbReference type="Proteomes" id="UP000580250"/>
    </source>
</evidence>